<feature type="domain" description="ATP-grasp" evidence="5">
    <location>
        <begin position="127"/>
        <end position="308"/>
    </location>
</feature>
<sequence length="375" mass="42867">MRKNEKTGFSVLIPDGGETYALSVARCLAEEKDINTFVMAEDKQDSIRFSRHIAKFIHHPHEQQKEAKLEAIVDTIEKTKADILLPVGIKSIRLISEHKESLSKIVACPPTPDVRSFDIADDKWLLSQWLKEHHIPHPDTRLFRPMDSLEEQIAKLTFPVIVKPRNGSGGNGIHIFKEAGAFRDWHAGFDHVEDQIIQSYITGYDIDCSILCSEGKILAHTIQKSIKYSPDYPWPHGLEFLSQSEIYDIVRQVAESFRWSGVVHIDLRYDEVEKRAKLIEMNPRFWASVTASVFAGVNFPYLACLAALQMELPEVRPENKIILRTGPAIKMSLSNLFKAGNGRSYDNTFLEFILKDPLPTLIEETLYYYRKLKNS</sequence>
<keyword evidence="7" id="KW-1185">Reference proteome</keyword>
<proteinExistence type="predicted"/>
<evidence type="ECO:0000256" key="2">
    <source>
        <dbReference type="ARBA" id="ARBA00022741"/>
    </source>
</evidence>
<dbReference type="InterPro" id="IPR003806">
    <property type="entry name" value="ATP-grasp_PylC-type"/>
</dbReference>
<keyword evidence="3 4" id="KW-0067">ATP-binding</keyword>
<evidence type="ECO:0000256" key="3">
    <source>
        <dbReference type="ARBA" id="ARBA00022840"/>
    </source>
</evidence>
<dbReference type="InterPro" id="IPR052032">
    <property type="entry name" value="ATP-dep_AA_Ligase"/>
</dbReference>
<keyword evidence="2 4" id="KW-0547">Nucleotide-binding</keyword>
<evidence type="ECO:0000256" key="4">
    <source>
        <dbReference type="PROSITE-ProRule" id="PRU00409"/>
    </source>
</evidence>
<comment type="caution">
    <text evidence="6">The sequence shown here is derived from an EMBL/GenBank/DDBJ whole genome shotgun (WGS) entry which is preliminary data.</text>
</comment>
<protein>
    <submittedName>
        <fullName evidence="6">ATP-grasp domain-containing protein</fullName>
    </submittedName>
</protein>
<evidence type="ECO:0000256" key="1">
    <source>
        <dbReference type="ARBA" id="ARBA00022598"/>
    </source>
</evidence>
<gene>
    <name evidence="6" type="ORF">J0A68_08505</name>
</gene>
<dbReference type="Gene3D" id="3.30.1490.20">
    <property type="entry name" value="ATP-grasp fold, A domain"/>
    <property type="match status" value="1"/>
</dbReference>
<dbReference type="PANTHER" id="PTHR43585:SF2">
    <property type="entry name" value="ATP-GRASP ENZYME FSQD"/>
    <property type="match status" value="1"/>
</dbReference>
<dbReference type="PANTHER" id="PTHR43585">
    <property type="entry name" value="FUMIPYRROLE BIOSYNTHESIS PROTEIN C"/>
    <property type="match status" value="1"/>
</dbReference>
<dbReference type="PROSITE" id="PS50975">
    <property type="entry name" value="ATP_GRASP"/>
    <property type="match status" value="1"/>
</dbReference>
<organism evidence="6 7">
    <name type="scientific">Algoriphagus oliviformis</name>
    <dbReference type="NCBI Taxonomy" id="2811231"/>
    <lineage>
        <taxon>Bacteria</taxon>
        <taxon>Pseudomonadati</taxon>
        <taxon>Bacteroidota</taxon>
        <taxon>Cytophagia</taxon>
        <taxon>Cytophagales</taxon>
        <taxon>Cyclobacteriaceae</taxon>
        <taxon>Algoriphagus</taxon>
    </lineage>
</organism>
<dbReference type="Pfam" id="PF02655">
    <property type="entry name" value="ATP-grasp_3"/>
    <property type="match status" value="1"/>
</dbReference>
<dbReference type="InterPro" id="IPR011761">
    <property type="entry name" value="ATP-grasp"/>
</dbReference>
<evidence type="ECO:0000313" key="6">
    <source>
        <dbReference type="EMBL" id="MBN7810993.1"/>
    </source>
</evidence>
<evidence type="ECO:0000259" key="5">
    <source>
        <dbReference type="PROSITE" id="PS50975"/>
    </source>
</evidence>
<name>A0ABS3C219_9BACT</name>
<dbReference type="Gene3D" id="3.30.470.20">
    <property type="entry name" value="ATP-grasp fold, B domain"/>
    <property type="match status" value="1"/>
</dbReference>
<keyword evidence="1" id="KW-0436">Ligase</keyword>
<evidence type="ECO:0000313" key="7">
    <source>
        <dbReference type="Proteomes" id="UP000664317"/>
    </source>
</evidence>
<dbReference type="Proteomes" id="UP000664317">
    <property type="component" value="Unassembled WGS sequence"/>
</dbReference>
<dbReference type="EMBL" id="JAFKCT010000003">
    <property type="protein sequence ID" value="MBN7810993.1"/>
    <property type="molecule type" value="Genomic_DNA"/>
</dbReference>
<dbReference type="RefSeq" id="WP_206577780.1">
    <property type="nucleotide sequence ID" value="NZ_JAFKCT010000003.1"/>
</dbReference>
<accession>A0ABS3C219</accession>
<dbReference type="SUPFAM" id="SSF56059">
    <property type="entry name" value="Glutathione synthetase ATP-binding domain-like"/>
    <property type="match status" value="1"/>
</dbReference>
<reference evidence="6 7" key="1">
    <citation type="submission" date="2021-03" db="EMBL/GenBank/DDBJ databases">
        <title>novel species isolated from a fishpond in China.</title>
        <authorList>
            <person name="Lu H."/>
            <person name="Cai Z."/>
        </authorList>
    </citation>
    <scope>NUCLEOTIDE SEQUENCE [LARGE SCALE GENOMIC DNA]</scope>
    <source>
        <strain evidence="6 7">H41</strain>
    </source>
</reference>
<dbReference type="InterPro" id="IPR013815">
    <property type="entry name" value="ATP_grasp_subdomain_1"/>
</dbReference>